<reference evidence="17 18" key="1">
    <citation type="submission" date="2020-08" db="EMBL/GenBank/DDBJ databases">
        <title>Genomic Encyclopedia of Type Strains, Phase IV (KMG-IV): sequencing the most valuable type-strain genomes for metagenomic binning, comparative biology and taxonomic classification.</title>
        <authorList>
            <person name="Goeker M."/>
        </authorList>
    </citation>
    <scope>NUCLEOTIDE SEQUENCE [LARGE SCALE GENOMIC DNA]</scope>
    <source>
        <strain evidence="17 18">DSM 44197</strain>
    </source>
</reference>
<evidence type="ECO:0000259" key="15">
    <source>
        <dbReference type="Pfam" id="PF01433"/>
    </source>
</evidence>
<feature type="domain" description="Aminopeptidase N-like N-terminal" evidence="16">
    <location>
        <begin position="61"/>
        <end position="231"/>
    </location>
</feature>
<feature type="chain" id="PRO_5030960862" description="Aminopeptidase N" evidence="14">
    <location>
        <begin position="25"/>
        <end position="474"/>
    </location>
</feature>
<evidence type="ECO:0000256" key="14">
    <source>
        <dbReference type="SAM" id="SignalP"/>
    </source>
</evidence>
<dbReference type="Proteomes" id="UP000572680">
    <property type="component" value="Unassembled WGS sequence"/>
</dbReference>
<keyword evidence="8" id="KW-0378">Hydrolase</keyword>
<name>A0A7W3QIL2_ACTNM</name>
<comment type="caution">
    <text evidence="17">The sequence shown here is derived from an EMBL/GenBank/DDBJ whole genome shotgun (WGS) entry which is preliminary data.</text>
</comment>
<sequence>MQVPPLARRTAVLLLVPTMAAATAAPTAARPADRRNHGPGAAGAGDPYFPLAGNGGYDVRHYDIALTYRPEGRRVAGTTTITATATRDLSRFNLDFVGNRVRSVTVDRAAARHSRRGQELTVTPPRGIAKGHTFTVAVSHAGSPRTLGNANLGRTGWIPTPDGAVTLSQPRGSATWYPLNDHPSDKATHAFTITVPDGLTVIANGEPGRTTRRGGTTTFRWRSDRPMAGYLTLLAIGRFAVRTERTPGGIPMITAVDPTLTTADHDELARVTGEVTDRLARWFGPYPFASTGGIVDDIPVGYALETQTRPAYPGQTDTPLVVHELAHQWFGNSVSVRRWQDIWLNEGFATYAEWLWAERHGGASAERTFRQHYRRPATDKVWRRPTGAPGRDGLFDFFPVYTRGAMTVHALRTAVGDRTFFTILRTWLRRNADAGVTTADFVAHSERIAGRRLDGLFRKWLYRPGKPNHPRSTS</sequence>
<gene>
    <name evidence="17" type="ORF">HNR61_000044</name>
</gene>
<dbReference type="SUPFAM" id="SSF55486">
    <property type="entry name" value="Metalloproteases ('zincins'), catalytic domain"/>
    <property type="match status" value="1"/>
</dbReference>
<evidence type="ECO:0000256" key="5">
    <source>
        <dbReference type="ARBA" id="ARBA00015611"/>
    </source>
</evidence>
<dbReference type="InterPro" id="IPR045357">
    <property type="entry name" value="Aminopeptidase_N-like_N"/>
</dbReference>
<dbReference type="InterPro" id="IPR050344">
    <property type="entry name" value="Peptidase_M1_aminopeptidases"/>
</dbReference>
<comment type="catalytic activity">
    <reaction evidence="1">
        <text>Release of an N-terminal amino acid, Xaa-|-Yaa- from a peptide, amide or arylamide. Xaa is preferably Ala, but may be most amino acids including Pro (slow action). When a terminal hydrophobic residue is followed by a prolyl residue, the two may be released as an intact Xaa-Pro dipeptide.</text>
        <dbReference type="EC" id="3.4.11.2"/>
    </reaction>
</comment>
<evidence type="ECO:0000259" key="16">
    <source>
        <dbReference type="Pfam" id="PF17900"/>
    </source>
</evidence>
<evidence type="ECO:0000256" key="1">
    <source>
        <dbReference type="ARBA" id="ARBA00000098"/>
    </source>
</evidence>
<dbReference type="InterPro" id="IPR042097">
    <property type="entry name" value="Aminopeptidase_N-like_N_sf"/>
</dbReference>
<dbReference type="InterPro" id="IPR001930">
    <property type="entry name" value="Peptidase_M1"/>
</dbReference>
<dbReference type="Pfam" id="PF01433">
    <property type="entry name" value="Peptidase_M1"/>
    <property type="match status" value="1"/>
</dbReference>
<keyword evidence="7" id="KW-0479">Metal-binding</keyword>
<proteinExistence type="inferred from homology"/>
<evidence type="ECO:0000256" key="3">
    <source>
        <dbReference type="ARBA" id="ARBA00010136"/>
    </source>
</evidence>
<protein>
    <recommendedName>
        <fullName evidence="5">Aminopeptidase N</fullName>
        <ecNumber evidence="4">3.4.11.2</ecNumber>
    </recommendedName>
    <alternativeName>
        <fullName evidence="11">Alanine aminopeptidase</fullName>
    </alternativeName>
    <alternativeName>
        <fullName evidence="12">Lysyl aminopeptidase</fullName>
    </alternativeName>
</protein>
<evidence type="ECO:0000256" key="6">
    <source>
        <dbReference type="ARBA" id="ARBA00022670"/>
    </source>
</evidence>
<evidence type="ECO:0000256" key="9">
    <source>
        <dbReference type="ARBA" id="ARBA00022833"/>
    </source>
</evidence>
<keyword evidence="9" id="KW-0862">Zinc</keyword>
<keyword evidence="17" id="KW-0031">Aminopeptidase</keyword>
<evidence type="ECO:0000256" key="7">
    <source>
        <dbReference type="ARBA" id="ARBA00022723"/>
    </source>
</evidence>
<dbReference type="InterPro" id="IPR014782">
    <property type="entry name" value="Peptidase_M1_dom"/>
</dbReference>
<dbReference type="RefSeq" id="WP_312897692.1">
    <property type="nucleotide sequence ID" value="NZ_BAAALP010000042.1"/>
</dbReference>
<dbReference type="InterPro" id="IPR027268">
    <property type="entry name" value="Peptidase_M4/M1_CTD_sf"/>
</dbReference>
<evidence type="ECO:0000313" key="18">
    <source>
        <dbReference type="Proteomes" id="UP000572680"/>
    </source>
</evidence>
<feature type="domain" description="Peptidase M1 membrane alanine aminopeptidase" evidence="15">
    <location>
        <begin position="318"/>
        <end position="460"/>
    </location>
</feature>
<dbReference type="Gene3D" id="2.60.40.1730">
    <property type="entry name" value="tricorn interacting facor f3 domain"/>
    <property type="match status" value="1"/>
</dbReference>
<dbReference type="PANTHER" id="PTHR11533:SF297">
    <property type="entry name" value="AMINOPEPTIDASE N"/>
    <property type="match status" value="1"/>
</dbReference>
<dbReference type="AlphaFoldDB" id="A0A7W3QIL2"/>
<evidence type="ECO:0000256" key="13">
    <source>
        <dbReference type="SAM" id="MobiDB-lite"/>
    </source>
</evidence>
<dbReference type="GO" id="GO:0016285">
    <property type="term" value="F:alanyl aminopeptidase activity"/>
    <property type="evidence" value="ECO:0007669"/>
    <property type="project" value="UniProtKB-EC"/>
</dbReference>
<dbReference type="Gene3D" id="1.10.390.10">
    <property type="entry name" value="Neutral Protease Domain 2"/>
    <property type="match status" value="1"/>
</dbReference>
<dbReference type="EMBL" id="JACJIA010000001">
    <property type="protein sequence ID" value="MBA8948446.1"/>
    <property type="molecule type" value="Genomic_DNA"/>
</dbReference>
<keyword evidence="10" id="KW-0482">Metalloprotease</keyword>
<feature type="region of interest" description="Disordered" evidence="13">
    <location>
        <begin position="24"/>
        <end position="47"/>
    </location>
</feature>
<feature type="signal peptide" evidence="14">
    <location>
        <begin position="1"/>
        <end position="24"/>
    </location>
</feature>
<dbReference type="GO" id="GO:0008270">
    <property type="term" value="F:zinc ion binding"/>
    <property type="evidence" value="ECO:0007669"/>
    <property type="project" value="InterPro"/>
</dbReference>
<evidence type="ECO:0000256" key="10">
    <source>
        <dbReference type="ARBA" id="ARBA00023049"/>
    </source>
</evidence>
<evidence type="ECO:0000256" key="8">
    <source>
        <dbReference type="ARBA" id="ARBA00022801"/>
    </source>
</evidence>
<evidence type="ECO:0000256" key="2">
    <source>
        <dbReference type="ARBA" id="ARBA00001947"/>
    </source>
</evidence>
<evidence type="ECO:0000256" key="4">
    <source>
        <dbReference type="ARBA" id="ARBA00012564"/>
    </source>
</evidence>
<dbReference type="GO" id="GO:0006508">
    <property type="term" value="P:proteolysis"/>
    <property type="evidence" value="ECO:0007669"/>
    <property type="project" value="UniProtKB-KW"/>
</dbReference>
<evidence type="ECO:0000256" key="12">
    <source>
        <dbReference type="ARBA" id="ARBA00031533"/>
    </source>
</evidence>
<dbReference type="GO" id="GO:0008237">
    <property type="term" value="F:metallopeptidase activity"/>
    <property type="evidence" value="ECO:0007669"/>
    <property type="project" value="UniProtKB-KW"/>
</dbReference>
<organism evidence="17 18">
    <name type="scientific">Actinomadura namibiensis</name>
    <dbReference type="NCBI Taxonomy" id="182080"/>
    <lineage>
        <taxon>Bacteria</taxon>
        <taxon>Bacillati</taxon>
        <taxon>Actinomycetota</taxon>
        <taxon>Actinomycetes</taxon>
        <taxon>Streptosporangiales</taxon>
        <taxon>Thermomonosporaceae</taxon>
        <taxon>Actinomadura</taxon>
    </lineage>
</organism>
<evidence type="ECO:0000313" key="17">
    <source>
        <dbReference type="EMBL" id="MBA8948446.1"/>
    </source>
</evidence>
<dbReference type="EC" id="3.4.11.2" evidence="4"/>
<keyword evidence="18" id="KW-1185">Reference proteome</keyword>
<dbReference type="CDD" id="cd09603">
    <property type="entry name" value="M1_APN_like"/>
    <property type="match status" value="1"/>
</dbReference>
<comment type="similarity">
    <text evidence="3">Belongs to the peptidase M1 family.</text>
</comment>
<evidence type="ECO:0000256" key="11">
    <source>
        <dbReference type="ARBA" id="ARBA00029811"/>
    </source>
</evidence>
<comment type="cofactor">
    <cofactor evidence="2">
        <name>Zn(2+)</name>
        <dbReference type="ChEBI" id="CHEBI:29105"/>
    </cofactor>
</comment>
<keyword evidence="6" id="KW-0645">Protease</keyword>
<dbReference type="PANTHER" id="PTHR11533">
    <property type="entry name" value="PROTEASE M1 ZINC METALLOPROTEASE"/>
    <property type="match status" value="1"/>
</dbReference>
<dbReference type="SUPFAM" id="SSF63737">
    <property type="entry name" value="Leukotriene A4 hydrolase N-terminal domain"/>
    <property type="match status" value="1"/>
</dbReference>
<dbReference type="Pfam" id="PF17900">
    <property type="entry name" value="Peptidase_M1_N"/>
    <property type="match status" value="1"/>
</dbReference>
<dbReference type="PRINTS" id="PR00756">
    <property type="entry name" value="ALADIPTASE"/>
</dbReference>
<keyword evidence="14" id="KW-0732">Signal</keyword>
<accession>A0A7W3QIL2</accession>